<dbReference type="Proteomes" id="UP000636394">
    <property type="component" value="Unassembled WGS sequence"/>
</dbReference>
<dbReference type="EMBL" id="CP072829">
    <property type="protein sequence ID" value="QTU85047.1"/>
    <property type="molecule type" value="Genomic_DNA"/>
</dbReference>
<dbReference type="Pfam" id="PF00589">
    <property type="entry name" value="Phage_integrase"/>
    <property type="match status" value="1"/>
</dbReference>
<gene>
    <name evidence="9" type="primary">xerC</name>
    <name evidence="12" type="ORF">GMI68_02625</name>
    <name evidence="13" type="ORF">J7S26_03845</name>
</gene>
<evidence type="ECO:0000259" key="10">
    <source>
        <dbReference type="PROSITE" id="PS51898"/>
    </source>
</evidence>
<organism evidence="13 15">
    <name type="scientific">Xiamenia xianingshaonis</name>
    <dbReference type="NCBI Taxonomy" id="2682776"/>
    <lineage>
        <taxon>Bacteria</taxon>
        <taxon>Bacillati</taxon>
        <taxon>Actinomycetota</taxon>
        <taxon>Coriobacteriia</taxon>
        <taxon>Eggerthellales</taxon>
        <taxon>Eggerthellaceae</taxon>
        <taxon>Xiamenia</taxon>
    </lineage>
</organism>
<keyword evidence="2 9" id="KW-0963">Cytoplasm</keyword>
<name>A0A9E6MSA3_9ACTN</name>
<dbReference type="InterPro" id="IPR011010">
    <property type="entry name" value="DNA_brk_join_enz"/>
</dbReference>
<dbReference type="RefSeq" id="WP_166338684.1">
    <property type="nucleotide sequence ID" value="NZ_CP072829.1"/>
</dbReference>
<dbReference type="Proteomes" id="UP000671910">
    <property type="component" value="Chromosome"/>
</dbReference>
<evidence type="ECO:0000313" key="14">
    <source>
        <dbReference type="Proteomes" id="UP000636394"/>
    </source>
</evidence>
<reference evidence="13" key="2">
    <citation type="submission" date="2021-04" db="EMBL/GenBank/DDBJ databases">
        <title>Novel species in family Eggerthellaceae.</title>
        <authorList>
            <person name="Zhang G."/>
        </authorList>
    </citation>
    <scope>NUCLEOTIDE SEQUENCE</scope>
    <source>
        <strain evidence="13">Zg-886</strain>
    </source>
</reference>
<comment type="subunit">
    <text evidence="9">Forms a cyclic heterotetrameric complex composed of two molecules of XerC and two molecules of XerD.</text>
</comment>
<keyword evidence="3 9" id="KW-0132">Cell division</keyword>
<dbReference type="PANTHER" id="PTHR30349:SF81">
    <property type="entry name" value="TYROSINE RECOMBINASE XERC"/>
    <property type="match status" value="1"/>
</dbReference>
<feature type="active site" evidence="9">
    <location>
        <position position="163"/>
    </location>
</feature>
<dbReference type="InterPro" id="IPR002104">
    <property type="entry name" value="Integrase_catalytic"/>
</dbReference>
<feature type="domain" description="Core-binding (CB)" evidence="11">
    <location>
        <begin position="10"/>
        <end position="95"/>
    </location>
</feature>
<dbReference type="AlphaFoldDB" id="A0A9E6MSA3"/>
<keyword evidence="14" id="KW-1185">Reference proteome</keyword>
<evidence type="ECO:0000256" key="9">
    <source>
        <dbReference type="HAMAP-Rule" id="MF_01808"/>
    </source>
</evidence>
<dbReference type="InterPro" id="IPR004107">
    <property type="entry name" value="Integrase_SAM-like_N"/>
</dbReference>
<dbReference type="InterPro" id="IPR010998">
    <property type="entry name" value="Integrase_recombinase_N"/>
</dbReference>
<evidence type="ECO:0000256" key="2">
    <source>
        <dbReference type="ARBA" id="ARBA00022490"/>
    </source>
</evidence>
<dbReference type="Gene3D" id="1.10.150.130">
    <property type="match status" value="1"/>
</dbReference>
<feature type="active site" evidence="9">
    <location>
        <position position="261"/>
    </location>
</feature>
<dbReference type="CDD" id="cd00798">
    <property type="entry name" value="INT_XerDC_C"/>
    <property type="match status" value="1"/>
</dbReference>
<evidence type="ECO:0000256" key="1">
    <source>
        <dbReference type="ARBA" id="ARBA00004496"/>
    </source>
</evidence>
<feature type="active site" evidence="9">
    <location>
        <position position="187"/>
    </location>
</feature>
<evidence type="ECO:0000256" key="8">
    <source>
        <dbReference type="ARBA" id="ARBA00023306"/>
    </source>
</evidence>
<keyword evidence="4 9" id="KW-0159">Chromosome partition</keyword>
<dbReference type="PROSITE" id="PS51900">
    <property type="entry name" value="CB"/>
    <property type="match status" value="1"/>
</dbReference>
<keyword evidence="7 9" id="KW-0233">DNA recombination</keyword>
<evidence type="ECO:0000256" key="6">
    <source>
        <dbReference type="ARBA" id="ARBA00023125"/>
    </source>
</evidence>
<comment type="function">
    <text evidence="9">Site-specific tyrosine recombinase, which acts by catalyzing the cutting and rejoining of the recombining DNA molecules. The XerC-XerD complex is essential to convert dimers of the bacterial chromosome into monomers to permit their segregation at cell division. It also contributes to the segregational stability of plasmids.</text>
</comment>
<evidence type="ECO:0000256" key="5">
    <source>
        <dbReference type="ARBA" id="ARBA00022908"/>
    </source>
</evidence>
<dbReference type="EMBL" id="WPCR01000003">
    <property type="protein sequence ID" value="NHM13676.1"/>
    <property type="molecule type" value="Genomic_DNA"/>
</dbReference>
<evidence type="ECO:0000256" key="3">
    <source>
        <dbReference type="ARBA" id="ARBA00022618"/>
    </source>
</evidence>
<dbReference type="InterPro" id="IPR050090">
    <property type="entry name" value="Tyrosine_recombinase_XerCD"/>
</dbReference>
<dbReference type="NCBIfam" id="NF001399">
    <property type="entry name" value="PRK00283.1"/>
    <property type="match status" value="1"/>
</dbReference>
<feature type="domain" description="Tyr recombinase" evidence="10">
    <location>
        <begin position="116"/>
        <end position="306"/>
    </location>
</feature>
<dbReference type="GO" id="GO:0003677">
    <property type="term" value="F:DNA binding"/>
    <property type="evidence" value="ECO:0007669"/>
    <property type="project" value="UniProtKB-UniRule"/>
</dbReference>
<feature type="active site" description="O-(3'-phospho-DNA)-tyrosine intermediate" evidence="9">
    <location>
        <position position="293"/>
    </location>
</feature>
<dbReference type="Gene3D" id="1.10.443.10">
    <property type="entry name" value="Intergrase catalytic core"/>
    <property type="match status" value="1"/>
</dbReference>
<dbReference type="HAMAP" id="MF_01808">
    <property type="entry name" value="Recomb_XerC_XerD"/>
    <property type="match status" value="1"/>
</dbReference>
<feature type="active site" evidence="9">
    <location>
        <position position="284"/>
    </location>
</feature>
<dbReference type="SUPFAM" id="SSF56349">
    <property type="entry name" value="DNA breaking-rejoining enzymes"/>
    <property type="match status" value="1"/>
</dbReference>
<dbReference type="GO" id="GO:0051301">
    <property type="term" value="P:cell division"/>
    <property type="evidence" value="ECO:0007669"/>
    <property type="project" value="UniProtKB-KW"/>
</dbReference>
<sequence length="319" mass="34994">MAEDAPTQLGRYAELVGRYCDSLRVERNCSPHTVRAYACDLDGYGRWADRAGIDPLRASHRDVRGYLAELDAAAYERATINRRISAVRGFYGWLAAQGVIESDPTALLSGPKMRRRLPHTLRLGDIESLLAATRADAGDDPQARALALRNEALLEVVYAAGLRVSEAVSLTVDSIDAPSRQVKVFGKGSKERIVPVHDRALRAVDAYLRDGRPVLAKAPDEKALFLSVRGRPLTTDAVRKTFKDLLSRAGLDGSYTPHDLRHSFATDVLAGGADLRSVQEMLGHVSLSTTQVYTHLAPERLKEVHRLAHPRAADDDEAL</sequence>
<reference evidence="12 14" key="1">
    <citation type="submission" date="2019-11" db="EMBL/GenBank/DDBJ databases">
        <title>Eggerthellaceae novel genus isolated from the rectal contents of marmort.</title>
        <authorList>
            <person name="Zhang G."/>
        </authorList>
    </citation>
    <scope>NUCLEOTIDE SEQUENCE [LARGE SCALE GENOMIC DNA]</scope>
    <source>
        <strain evidence="14">zg-886</strain>
        <strain evidence="12">Zg-886</strain>
    </source>
</reference>
<evidence type="ECO:0000256" key="4">
    <source>
        <dbReference type="ARBA" id="ARBA00022829"/>
    </source>
</evidence>
<dbReference type="PROSITE" id="PS51898">
    <property type="entry name" value="TYR_RECOMBINASE"/>
    <property type="match status" value="1"/>
</dbReference>
<dbReference type="GO" id="GO:0007059">
    <property type="term" value="P:chromosome segregation"/>
    <property type="evidence" value="ECO:0007669"/>
    <property type="project" value="UniProtKB-UniRule"/>
</dbReference>
<evidence type="ECO:0000313" key="15">
    <source>
        <dbReference type="Proteomes" id="UP000671910"/>
    </source>
</evidence>
<feature type="active site" evidence="9">
    <location>
        <position position="258"/>
    </location>
</feature>
<dbReference type="GO" id="GO:0006313">
    <property type="term" value="P:DNA transposition"/>
    <property type="evidence" value="ECO:0007669"/>
    <property type="project" value="UniProtKB-UniRule"/>
</dbReference>
<protein>
    <recommendedName>
        <fullName evidence="9">Tyrosine recombinase XerC</fullName>
    </recommendedName>
</protein>
<dbReference type="GO" id="GO:0009037">
    <property type="term" value="F:tyrosine-based site-specific recombinase activity"/>
    <property type="evidence" value="ECO:0007669"/>
    <property type="project" value="UniProtKB-UniRule"/>
</dbReference>
<dbReference type="Pfam" id="PF02899">
    <property type="entry name" value="Phage_int_SAM_1"/>
    <property type="match status" value="1"/>
</dbReference>
<keyword evidence="8 9" id="KW-0131">Cell cycle</keyword>
<dbReference type="KEGG" id="ebz:J7S26_03845"/>
<keyword evidence="6 9" id="KW-0238">DNA-binding</keyword>
<dbReference type="InterPro" id="IPR023009">
    <property type="entry name" value="Tyrosine_recombinase_XerC/XerD"/>
</dbReference>
<dbReference type="GO" id="GO:0005737">
    <property type="term" value="C:cytoplasm"/>
    <property type="evidence" value="ECO:0007669"/>
    <property type="project" value="UniProtKB-SubCell"/>
</dbReference>
<evidence type="ECO:0000259" key="11">
    <source>
        <dbReference type="PROSITE" id="PS51900"/>
    </source>
</evidence>
<evidence type="ECO:0000313" key="12">
    <source>
        <dbReference type="EMBL" id="NHM13676.1"/>
    </source>
</evidence>
<dbReference type="InterPro" id="IPR013762">
    <property type="entry name" value="Integrase-like_cat_sf"/>
</dbReference>
<evidence type="ECO:0000313" key="13">
    <source>
        <dbReference type="EMBL" id="QTU85047.1"/>
    </source>
</evidence>
<comment type="subcellular location">
    <subcellularLocation>
        <location evidence="1 9">Cytoplasm</location>
    </subcellularLocation>
</comment>
<dbReference type="PANTHER" id="PTHR30349">
    <property type="entry name" value="PHAGE INTEGRASE-RELATED"/>
    <property type="match status" value="1"/>
</dbReference>
<comment type="similarity">
    <text evidence="9">Belongs to the 'phage' integrase family. XerC subfamily.</text>
</comment>
<evidence type="ECO:0000256" key="7">
    <source>
        <dbReference type="ARBA" id="ARBA00023172"/>
    </source>
</evidence>
<proteinExistence type="inferred from homology"/>
<keyword evidence="5 9" id="KW-0229">DNA integration</keyword>
<dbReference type="InterPro" id="IPR044068">
    <property type="entry name" value="CB"/>
</dbReference>
<accession>A0A9E6MSA3</accession>